<organism evidence="1 2">
    <name type="scientific">Phytophthora sojae (strain P6497)</name>
    <name type="common">Soybean stem and root rot agent</name>
    <name type="synonym">Phytophthora megasperma f. sp. glycines</name>
    <dbReference type="NCBI Taxonomy" id="1094619"/>
    <lineage>
        <taxon>Eukaryota</taxon>
        <taxon>Sar</taxon>
        <taxon>Stramenopiles</taxon>
        <taxon>Oomycota</taxon>
        <taxon>Peronosporomycetes</taxon>
        <taxon>Peronosporales</taxon>
        <taxon>Peronosporaceae</taxon>
        <taxon>Phytophthora</taxon>
    </lineage>
</organism>
<dbReference type="RefSeq" id="XP_009523552.1">
    <property type="nucleotide sequence ID" value="XM_009525257.1"/>
</dbReference>
<sequence>WKDKVCTHSDDLDQAYLRKLLDKEQPYAMVLMATFLDGRPEKPLVPSGEGAIAEANLFNQALLNGFLPTLPDTLSKMGPCEVWGLLEQAYGLGDAAGLIKLMKQLGRVLASNWKDVGSLFARLKKLRN</sequence>
<dbReference type="InParanoid" id="G4Z4J1"/>
<keyword evidence="2" id="KW-1185">Reference proteome</keyword>
<dbReference type="AlphaFoldDB" id="G4Z4J1"/>
<gene>
    <name evidence="1" type="ORF">PHYSODRAFT_453952</name>
</gene>
<evidence type="ECO:0000313" key="2">
    <source>
        <dbReference type="Proteomes" id="UP000002640"/>
    </source>
</evidence>
<dbReference type="EMBL" id="JH159153">
    <property type="protein sequence ID" value="EGZ20835.1"/>
    <property type="molecule type" value="Genomic_DNA"/>
</dbReference>
<dbReference type="Proteomes" id="UP000002640">
    <property type="component" value="Unassembled WGS sequence"/>
</dbReference>
<feature type="non-terminal residue" evidence="1">
    <location>
        <position position="128"/>
    </location>
</feature>
<accession>G4Z4J1</accession>
<dbReference type="GeneID" id="20653016"/>
<protein>
    <submittedName>
        <fullName evidence="1">Uncharacterized protein</fullName>
    </submittedName>
</protein>
<reference evidence="1 2" key="1">
    <citation type="journal article" date="2006" name="Science">
        <title>Phytophthora genome sequences uncover evolutionary origins and mechanisms of pathogenesis.</title>
        <authorList>
            <person name="Tyler B.M."/>
            <person name="Tripathy S."/>
            <person name="Zhang X."/>
            <person name="Dehal P."/>
            <person name="Jiang R.H."/>
            <person name="Aerts A."/>
            <person name="Arredondo F.D."/>
            <person name="Baxter L."/>
            <person name="Bensasson D."/>
            <person name="Beynon J.L."/>
            <person name="Chapman J."/>
            <person name="Damasceno C.M."/>
            <person name="Dorrance A.E."/>
            <person name="Dou D."/>
            <person name="Dickerman A.W."/>
            <person name="Dubchak I.L."/>
            <person name="Garbelotto M."/>
            <person name="Gijzen M."/>
            <person name="Gordon S.G."/>
            <person name="Govers F."/>
            <person name="Grunwald N.J."/>
            <person name="Huang W."/>
            <person name="Ivors K.L."/>
            <person name="Jones R.W."/>
            <person name="Kamoun S."/>
            <person name="Krampis K."/>
            <person name="Lamour K.H."/>
            <person name="Lee M.K."/>
            <person name="McDonald W.H."/>
            <person name="Medina M."/>
            <person name="Meijer H.J."/>
            <person name="Nordberg E.K."/>
            <person name="Maclean D.J."/>
            <person name="Ospina-Giraldo M.D."/>
            <person name="Morris P.F."/>
            <person name="Phuntumart V."/>
            <person name="Putnam N.H."/>
            <person name="Rash S."/>
            <person name="Rose J.K."/>
            <person name="Sakihama Y."/>
            <person name="Salamov A.A."/>
            <person name="Savidor A."/>
            <person name="Scheuring C.F."/>
            <person name="Smith B.M."/>
            <person name="Sobral B.W."/>
            <person name="Terry A."/>
            <person name="Torto-Alalibo T.A."/>
            <person name="Win J."/>
            <person name="Xu Z."/>
            <person name="Zhang H."/>
            <person name="Grigoriev I.V."/>
            <person name="Rokhsar D.S."/>
            <person name="Boore J.L."/>
        </authorList>
    </citation>
    <scope>NUCLEOTIDE SEQUENCE [LARGE SCALE GENOMIC DNA]</scope>
    <source>
        <strain evidence="1 2">P6497</strain>
    </source>
</reference>
<proteinExistence type="predicted"/>
<name>G4Z4J1_PHYSP</name>
<dbReference type="KEGG" id="psoj:PHYSODRAFT_453952"/>
<evidence type="ECO:0000313" key="1">
    <source>
        <dbReference type="EMBL" id="EGZ20835.1"/>
    </source>
</evidence>
<feature type="non-terminal residue" evidence="1">
    <location>
        <position position="1"/>
    </location>
</feature>